<evidence type="ECO:0008006" key="7">
    <source>
        <dbReference type="Google" id="ProtNLM"/>
    </source>
</evidence>
<dbReference type="AlphaFoldDB" id="A0A426QG00"/>
<evidence type="ECO:0000256" key="3">
    <source>
        <dbReference type="ARBA" id="ARBA00022989"/>
    </source>
</evidence>
<dbReference type="PANTHER" id="PTHR36985:SF1">
    <property type="entry name" value="TRANSLOCATION AND ASSEMBLY MODULE SUBUNIT TAMB"/>
    <property type="match status" value="1"/>
</dbReference>
<dbReference type="RefSeq" id="WP_125179893.1">
    <property type="nucleotide sequence ID" value="NZ_QZMU01000001.1"/>
</dbReference>
<dbReference type="PANTHER" id="PTHR36985">
    <property type="entry name" value="TRANSLOCATION AND ASSEMBLY MODULE SUBUNIT TAMB"/>
    <property type="match status" value="1"/>
</dbReference>
<organism evidence="5 6">
    <name type="scientific">Thiohalobacter thiocyanaticus</name>
    <dbReference type="NCBI Taxonomy" id="585455"/>
    <lineage>
        <taxon>Bacteria</taxon>
        <taxon>Pseudomonadati</taxon>
        <taxon>Pseudomonadota</taxon>
        <taxon>Gammaproteobacteria</taxon>
        <taxon>Thiohalobacterales</taxon>
        <taxon>Thiohalobacteraceae</taxon>
        <taxon>Thiohalobacter</taxon>
    </lineage>
</organism>
<comment type="subcellular location">
    <subcellularLocation>
        <location evidence="1">Membrane</location>
        <topology evidence="1">Single-pass membrane protein</topology>
    </subcellularLocation>
</comment>
<keyword evidence="2" id="KW-0812">Transmembrane</keyword>
<evidence type="ECO:0000256" key="2">
    <source>
        <dbReference type="ARBA" id="ARBA00022692"/>
    </source>
</evidence>
<dbReference type="EMBL" id="QZMU01000001">
    <property type="protein sequence ID" value="RRQ20680.1"/>
    <property type="molecule type" value="Genomic_DNA"/>
</dbReference>
<dbReference type="GO" id="GO:0005886">
    <property type="term" value="C:plasma membrane"/>
    <property type="evidence" value="ECO:0007669"/>
    <property type="project" value="TreeGrafter"/>
</dbReference>
<proteinExistence type="predicted"/>
<comment type="caution">
    <text evidence="5">The sequence shown here is derived from an EMBL/GenBank/DDBJ whole genome shotgun (WGS) entry which is preliminary data.</text>
</comment>
<evidence type="ECO:0000313" key="6">
    <source>
        <dbReference type="Proteomes" id="UP000287798"/>
    </source>
</evidence>
<protein>
    <recommendedName>
        <fullName evidence="7">Translocation/assembly module TamB</fullName>
    </recommendedName>
</protein>
<keyword evidence="4" id="KW-0472">Membrane</keyword>
<keyword evidence="6" id="KW-1185">Reference proteome</keyword>
<evidence type="ECO:0000256" key="1">
    <source>
        <dbReference type="ARBA" id="ARBA00004167"/>
    </source>
</evidence>
<keyword evidence="3" id="KW-1133">Transmembrane helix</keyword>
<gene>
    <name evidence="5" type="ORF">D6C00_00905</name>
</gene>
<accession>A0A426QG00</accession>
<dbReference type="GO" id="GO:0097347">
    <property type="term" value="C:TAM protein secretion complex"/>
    <property type="evidence" value="ECO:0007669"/>
    <property type="project" value="TreeGrafter"/>
</dbReference>
<evidence type="ECO:0000313" key="5">
    <source>
        <dbReference type="EMBL" id="RRQ20680.1"/>
    </source>
</evidence>
<dbReference type="GO" id="GO:0009306">
    <property type="term" value="P:protein secretion"/>
    <property type="evidence" value="ECO:0007669"/>
    <property type="project" value="TreeGrafter"/>
</dbReference>
<dbReference type="OrthoDB" id="5555605at2"/>
<evidence type="ECO:0000256" key="4">
    <source>
        <dbReference type="ARBA" id="ARBA00023136"/>
    </source>
</evidence>
<name>A0A426QG00_9GAMM</name>
<reference evidence="5 6" key="1">
    <citation type="journal article" date="2010" name="Int. J. Syst. Evol. Microbiol.">
        <title>Thiohalobacter thiocyanaticus gen. nov., sp. nov., a moderately halophilic, sulfur-oxidizing gammaproteobacterium from hypersaline lakes, that utilizes thiocyanate.</title>
        <authorList>
            <person name="Sorokin D.Y."/>
            <person name="Kovaleva O.L."/>
            <person name="Tourova T.P."/>
            <person name="Muyzer G."/>
        </authorList>
    </citation>
    <scope>NUCLEOTIDE SEQUENCE [LARGE SCALE GENOMIC DNA]</scope>
    <source>
        <strain evidence="5 6">Hrh1</strain>
    </source>
</reference>
<dbReference type="Proteomes" id="UP000287798">
    <property type="component" value="Unassembled WGS sequence"/>
</dbReference>
<sequence length="602" mass="64603">MRALRLVGLVSAGLLAVLILVLLWLTLTASGLRTGLALTARLVPGELRWDGVDGRLAGPLAIRGLRFTGEAGDYRLERLDFDWSPAALSRGALIVERLHLEGVRLAPAPAPAAPADAATEFQPPDIRLPLRIVLRDIRVESLEFIPPEGQPLTLEHLYLDAGTETHQLQLQQLDLALPGIGLQASGDIALAAAGETQLAFHWQAELPDLPPYAGAGELSGNWNALLLTHRLERPAAAALELRLQQPLAALQWSLDLSLPETALNTFAPALPPDSLALVLQAEGDLNQARFEARLNSDHPQLQDQPLELQGRASHDGWTDYRLEDAELRLADSRLQLAGHWSLDAARGRLELDWPALHWPPANPAFSARAGSLVWEGGVEAFSLNLQSALAGEALPETQLELQGRGDAAGFDLTRLQAGLLGGELQADGRIGWSDGLDWQLQLAAQGIDPGRHWPDWPGELAARIESSGDMRNEALTAQVTLQTLDGRLRGLPISGGGSFDTAPGGWRFANLELRTGDNRLALHGGPGMPEGLDWQLDFPDLAASLPGMNGALQGQGRLRGDWPQLRATGAIEVQELGLAQLTLARAMLDFDAGLDGVTGPLT</sequence>